<comment type="catalytic activity">
    <reaction evidence="1 11">
        <text>[protein]-peptidylproline (omega=180) = [protein]-peptidylproline (omega=0)</text>
        <dbReference type="Rhea" id="RHEA:16237"/>
        <dbReference type="Rhea" id="RHEA-COMP:10747"/>
        <dbReference type="Rhea" id="RHEA-COMP:10748"/>
        <dbReference type="ChEBI" id="CHEBI:83833"/>
        <dbReference type="ChEBI" id="CHEBI:83834"/>
        <dbReference type="EC" id="5.2.1.8"/>
    </reaction>
</comment>
<evidence type="ECO:0000256" key="8">
    <source>
        <dbReference type="ARBA" id="ARBA00023139"/>
    </source>
</evidence>
<dbReference type="InterPro" id="IPR027304">
    <property type="entry name" value="Trigger_fact/SurA_dom_sf"/>
</dbReference>
<keyword evidence="10" id="KW-0449">Lipoprotein</keyword>
<proteinExistence type="inferred from homology"/>
<dbReference type="GO" id="GO:0003755">
    <property type="term" value="F:peptidyl-prolyl cis-trans isomerase activity"/>
    <property type="evidence" value="ECO:0007669"/>
    <property type="project" value="UniProtKB-UniRule"/>
</dbReference>
<dbReference type="EMBL" id="CP000414">
    <property type="protein sequence ID" value="ABJ62328.1"/>
    <property type="molecule type" value="Genomic_DNA"/>
</dbReference>
<comment type="subcellular location">
    <subcellularLocation>
        <location evidence="2">Cell membrane</location>
        <topology evidence="2">Lipid-anchor</topology>
    </subcellularLocation>
</comment>
<dbReference type="EC" id="5.2.1.8" evidence="11"/>
<evidence type="ECO:0000256" key="4">
    <source>
        <dbReference type="ARBA" id="ARBA00022475"/>
    </source>
</evidence>
<dbReference type="InterPro" id="IPR023059">
    <property type="entry name" value="Foldase_PrsA"/>
</dbReference>
<keyword evidence="8" id="KW-0564">Palmitate</keyword>
<evidence type="ECO:0000313" key="13">
    <source>
        <dbReference type="EMBL" id="ABJ62328.1"/>
    </source>
</evidence>
<dbReference type="AlphaFoldDB" id="Q03WU4"/>
<dbReference type="InterPro" id="IPR000297">
    <property type="entry name" value="PPIase_PpiC"/>
</dbReference>
<dbReference type="EnsemblBacteria" id="ABJ62328">
    <property type="protein sequence ID" value="ABJ62328"/>
    <property type="gene ID" value="LEUM_1230"/>
</dbReference>
<evidence type="ECO:0000256" key="11">
    <source>
        <dbReference type="HAMAP-Rule" id="MF_01145"/>
    </source>
</evidence>
<dbReference type="HAMAP" id="MF_01145">
    <property type="entry name" value="Foldase_PrsA"/>
    <property type="match status" value="1"/>
</dbReference>
<name>Q03WU4_LEUMM</name>
<comment type="function">
    <text evidence="11">Plays a major role in protein secretion by helping the post-translocational extracellular folding of several secreted proteins.</text>
</comment>
<dbReference type="InterPro" id="IPR046357">
    <property type="entry name" value="PPIase_dom_sf"/>
</dbReference>
<dbReference type="RefSeq" id="WP_011679952.1">
    <property type="nucleotide sequence ID" value="NC_008531.1"/>
</dbReference>
<sequence>MRKFIWGLLVVVFVGGLVFLGFNSSKTLMTSKVGKITEKQFYEDIKTSSAGQQEFANMVINKVLGAEYGDQVSDTDVQNAYDAQKAQYGSSFKTVLASNNTTDAQFKKNIKNNLIINAAIKANYKVTDKQLKTAYTNYHSDTTISMITAKNEAKAKEAIAALKNGDNWNTVYKKYSTDSTYKSSNGKMPAFNSTNTSIDSAVQTAAFKLDKVGDYSTEPVTGTSGSYYVIKLNKKTTKPSMSSLRSTLSTQIVTDFINDSSNTSEIQAIVGKILRKNNVSVKDSDLKTALNTYLTAGISSSSSSSSSSK</sequence>
<organism evidence="13 14">
    <name type="scientific">Leuconostoc mesenteroides subsp. mesenteroides (strain ATCC 8293 / DSM 20343 / BCRC 11652 / CCM 1803 / JCM 6124 / NCDO 523 / NBRC 100496 / NCIMB 8023 / NCTC 12954 / NRRL B-1118 / 37Y)</name>
    <dbReference type="NCBI Taxonomy" id="203120"/>
    <lineage>
        <taxon>Bacteria</taxon>
        <taxon>Bacillati</taxon>
        <taxon>Bacillota</taxon>
        <taxon>Bacilli</taxon>
        <taxon>Lactobacillales</taxon>
        <taxon>Lactobacillaceae</taxon>
        <taxon>Leuconostoc</taxon>
    </lineage>
</organism>
<dbReference type="Gene3D" id="3.10.50.40">
    <property type="match status" value="1"/>
</dbReference>
<dbReference type="PANTHER" id="PTHR47245:SF1">
    <property type="entry name" value="FOLDASE PROTEIN PRSA"/>
    <property type="match status" value="1"/>
</dbReference>
<dbReference type="KEGG" id="lme:LEUM_1230"/>
<keyword evidence="4 11" id="KW-1003">Cell membrane</keyword>
<evidence type="ECO:0000256" key="6">
    <source>
        <dbReference type="ARBA" id="ARBA00023110"/>
    </source>
</evidence>
<evidence type="ECO:0000256" key="1">
    <source>
        <dbReference type="ARBA" id="ARBA00000971"/>
    </source>
</evidence>
<dbReference type="SUPFAM" id="SSF109998">
    <property type="entry name" value="Triger factor/SurA peptide-binding domain-like"/>
    <property type="match status" value="1"/>
</dbReference>
<dbReference type="InterPro" id="IPR050245">
    <property type="entry name" value="PrsA_foldase"/>
</dbReference>
<dbReference type="GeneID" id="29576842"/>
<keyword evidence="5 11" id="KW-0732">Signal</keyword>
<evidence type="ECO:0000256" key="2">
    <source>
        <dbReference type="ARBA" id="ARBA00004193"/>
    </source>
</evidence>
<dbReference type="GO" id="GO:0005886">
    <property type="term" value="C:plasma membrane"/>
    <property type="evidence" value="ECO:0007669"/>
    <property type="project" value="UniProtKB-SubCell"/>
</dbReference>
<evidence type="ECO:0000259" key="12">
    <source>
        <dbReference type="Pfam" id="PF13145"/>
    </source>
</evidence>
<dbReference type="PANTHER" id="PTHR47245">
    <property type="entry name" value="PEPTIDYLPROLYL ISOMERASE"/>
    <property type="match status" value="1"/>
</dbReference>
<evidence type="ECO:0000256" key="5">
    <source>
        <dbReference type="ARBA" id="ARBA00022729"/>
    </source>
</evidence>
<evidence type="ECO:0000256" key="9">
    <source>
        <dbReference type="ARBA" id="ARBA00023235"/>
    </source>
</evidence>
<feature type="domain" description="PpiC" evidence="12">
    <location>
        <begin position="126"/>
        <end position="236"/>
    </location>
</feature>
<accession>Q03WU4</accession>
<dbReference type="HOGENOM" id="CLU_034646_6_1_9"/>
<dbReference type="GO" id="GO:0006457">
    <property type="term" value="P:protein folding"/>
    <property type="evidence" value="ECO:0007669"/>
    <property type="project" value="UniProtKB-UniRule"/>
</dbReference>
<keyword evidence="9 11" id="KW-0413">Isomerase</keyword>
<protein>
    <recommendedName>
        <fullName evidence="11">Foldase protein PrsA</fullName>
        <ecNumber evidence="11">5.2.1.8</ecNumber>
    </recommendedName>
</protein>
<dbReference type="eggNOG" id="COG0760">
    <property type="taxonomic scope" value="Bacteria"/>
</dbReference>
<evidence type="ECO:0000256" key="10">
    <source>
        <dbReference type="ARBA" id="ARBA00023288"/>
    </source>
</evidence>
<dbReference type="Pfam" id="PF13145">
    <property type="entry name" value="Rotamase_2"/>
    <property type="match status" value="1"/>
</dbReference>
<dbReference type="Proteomes" id="UP000000362">
    <property type="component" value="Chromosome"/>
</dbReference>
<evidence type="ECO:0000313" key="14">
    <source>
        <dbReference type="Proteomes" id="UP000000362"/>
    </source>
</evidence>
<comment type="similarity">
    <text evidence="3 11">Belongs to the PrsA family.</text>
</comment>
<reference evidence="13 14" key="1">
    <citation type="journal article" date="2006" name="Proc. Natl. Acad. Sci. U.S.A.">
        <title>Comparative genomics of the lactic acid bacteria.</title>
        <authorList>
            <person name="Makarova K."/>
            <person name="Slesarev A."/>
            <person name="Wolf Y."/>
            <person name="Sorokin A."/>
            <person name="Mirkin B."/>
            <person name="Koonin E."/>
            <person name="Pavlov A."/>
            <person name="Pavlova N."/>
            <person name="Karamychev V."/>
            <person name="Polouchine N."/>
            <person name="Shakhova V."/>
            <person name="Grigoriev I."/>
            <person name="Lou Y."/>
            <person name="Rohksar D."/>
            <person name="Lucas S."/>
            <person name="Huang K."/>
            <person name="Goodstein D.M."/>
            <person name="Hawkins T."/>
            <person name="Plengvidhya V."/>
            <person name="Welker D."/>
            <person name="Hughes J."/>
            <person name="Goh Y."/>
            <person name="Benson A."/>
            <person name="Baldwin K."/>
            <person name="Lee J.H."/>
            <person name="Diaz-Muniz I."/>
            <person name="Dosti B."/>
            <person name="Smeianov V."/>
            <person name="Wechter W."/>
            <person name="Barabote R."/>
            <person name="Lorca G."/>
            <person name="Altermann E."/>
            <person name="Barrangou R."/>
            <person name="Ganesan B."/>
            <person name="Xie Y."/>
            <person name="Rawsthorne H."/>
            <person name="Tamir D."/>
            <person name="Parker C."/>
            <person name="Breidt F."/>
            <person name="Broadbent J."/>
            <person name="Hutkins R."/>
            <person name="O'Sullivan D."/>
            <person name="Steele J."/>
            <person name="Unlu G."/>
            <person name="Saier M."/>
            <person name="Klaenhammer T."/>
            <person name="Richardson P."/>
            <person name="Kozyavkin S."/>
            <person name="Weimer B."/>
            <person name="Mills D."/>
        </authorList>
    </citation>
    <scope>NUCLEOTIDE SEQUENCE [LARGE SCALE GENOMIC DNA]</scope>
    <source>
        <strain evidence="14">ATCC 8293 / DSM 20343 / BCRC 11652 / CCM 1803 / JCM 6124 / NCDO 523 / NBRC 100496 / NCIMB 8023 / NCTC 12954 / NRRL B-1118 / 37Y</strain>
    </source>
</reference>
<evidence type="ECO:0000256" key="3">
    <source>
        <dbReference type="ARBA" id="ARBA00006071"/>
    </source>
</evidence>
<keyword evidence="6 11" id="KW-0697">Rotamase</keyword>
<gene>
    <name evidence="11" type="primary">prsA</name>
    <name evidence="13" type="ordered locus">LEUM_1230</name>
</gene>
<keyword evidence="14" id="KW-1185">Reference proteome</keyword>
<evidence type="ECO:0000256" key="7">
    <source>
        <dbReference type="ARBA" id="ARBA00023136"/>
    </source>
</evidence>
<dbReference type="SUPFAM" id="SSF54534">
    <property type="entry name" value="FKBP-like"/>
    <property type="match status" value="1"/>
</dbReference>
<keyword evidence="7 11" id="KW-0472">Membrane</keyword>